<protein>
    <submittedName>
        <fullName evidence="1">NAD(P)H-binding protein</fullName>
    </submittedName>
</protein>
<evidence type="ECO:0000313" key="2">
    <source>
        <dbReference type="Proteomes" id="UP001226091"/>
    </source>
</evidence>
<gene>
    <name evidence="1" type="ORF">QLQ22_11775</name>
</gene>
<organism evidence="1 2">
    <name type="scientific">Metabacillus hrfriensis</name>
    <dbReference type="NCBI Taxonomy" id="3048891"/>
    <lineage>
        <taxon>Bacteria</taxon>
        <taxon>Bacillati</taxon>
        <taxon>Bacillota</taxon>
        <taxon>Bacilli</taxon>
        <taxon>Bacillales</taxon>
        <taxon>Bacillaceae</taxon>
        <taxon>Metabacillus</taxon>
    </lineage>
</organism>
<name>A0ACD4RI23_9BACI</name>
<evidence type="ECO:0000313" key="1">
    <source>
        <dbReference type="EMBL" id="WHZ59963.1"/>
    </source>
</evidence>
<dbReference type="Proteomes" id="UP001226091">
    <property type="component" value="Chromosome"/>
</dbReference>
<accession>A0ACD4RI23</accession>
<reference evidence="2" key="1">
    <citation type="journal article" date="2025" name="Aquaculture">
        <title>Assessment of the bioflocculant production and safety properties of Metabacillus hrfriensis sp. nov. based on phenotypic and whole-genome sequencing analysis.</title>
        <authorList>
            <person name="Zhang R."/>
            <person name="Zhao Z."/>
            <person name="Luo L."/>
            <person name="Wang S."/>
            <person name="Guo K."/>
            <person name="Xu W."/>
        </authorList>
    </citation>
    <scope>NUCLEOTIDE SEQUENCE [LARGE SCALE GENOMIC DNA]</scope>
    <source>
        <strain evidence="2">CT-WN-B3</strain>
    </source>
</reference>
<keyword evidence="2" id="KW-1185">Reference proteome</keyword>
<sequence>MTILVTGATGNVGRHVVAQLVQAGQRVRALTRNPANANLPEGVEVVYGDLSAPESLAPALHGVTGIHLITFSSEGFGPLQTGPEIVEMALKAGVRRVTVLWSGEKGPVEQAVEASSLEWTYLQPPSEFMSNALVWVPRQ</sequence>
<proteinExistence type="predicted"/>
<dbReference type="EMBL" id="CP126116">
    <property type="protein sequence ID" value="WHZ59963.1"/>
    <property type="molecule type" value="Genomic_DNA"/>
</dbReference>